<reference evidence="8 9" key="1">
    <citation type="submission" date="2024-09" db="EMBL/GenBank/DDBJ databases">
        <authorList>
            <person name="Sun Q."/>
            <person name="Mori K."/>
        </authorList>
    </citation>
    <scope>NUCLEOTIDE SEQUENCE [LARGE SCALE GENOMIC DNA]</scope>
    <source>
        <strain evidence="8 9">JCM 11201</strain>
    </source>
</reference>
<dbReference type="Proteomes" id="UP001589609">
    <property type="component" value="Unassembled WGS sequence"/>
</dbReference>
<protein>
    <submittedName>
        <fullName evidence="8">DUF350 domain-containing protein</fullName>
    </submittedName>
</protein>
<evidence type="ECO:0000313" key="8">
    <source>
        <dbReference type="EMBL" id="MFB9759711.1"/>
    </source>
</evidence>
<keyword evidence="5 7" id="KW-1133">Transmembrane helix</keyword>
<dbReference type="Pfam" id="PF03994">
    <property type="entry name" value="DUF350"/>
    <property type="match status" value="1"/>
</dbReference>
<feature type="transmembrane region" description="Helical" evidence="7">
    <location>
        <begin position="48"/>
        <end position="67"/>
    </location>
</feature>
<feature type="transmembrane region" description="Helical" evidence="7">
    <location>
        <begin position="109"/>
        <end position="126"/>
    </location>
</feature>
<evidence type="ECO:0000256" key="2">
    <source>
        <dbReference type="ARBA" id="ARBA00005779"/>
    </source>
</evidence>
<keyword evidence="4 7" id="KW-0812">Transmembrane</keyword>
<comment type="similarity">
    <text evidence="2">Belongs to the UPF0719 family.</text>
</comment>
<proteinExistence type="inferred from homology"/>
<feature type="transmembrane region" description="Helical" evidence="7">
    <location>
        <begin position="73"/>
        <end position="97"/>
    </location>
</feature>
<organism evidence="8 9">
    <name type="scientific">Ectobacillus funiculus</name>
    <dbReference type="NCBI Taxonomy" id="137993"/>
    <lineage>
        <taxon>Bacteria</taxon>
        <taxon>Bacillati</taxon>
        <taxon>Bacillota</taxon>
        <taxon>Bacilli</taxon>
        <taxon>Bacillales</taxon>
        <taxon>Bacillaceae</taxon>
        <taxon>Ectobacillus</taxon>
    </lineage>
</organism>
<accession>A0ABV5WHV4</accession>
<evidence type="ECO:0000256" key="3">
    <source>
        <dbReference type="ARBA" id="ARBA00022475"/>
    </source>
</evidence>
<gene>
    <name evidence="8" type="ORF">ACFFMS_14970</name>
</gene>
<keyword evidence="6 7" id="KW-0472">Membrane</keyword>
<evidence type="ECO:0000256" key="7">
    <source>
        <dbReference type="SAM" id="Phobius"/>
    </source>
</evidence>
<comment type="caution">
    <text evidence="8">The sequence shown here is derived from an EMBL/GenBank/DDBJ whole genome shotgun (WGS) entry which is preliminary data.</text>
</comment>
<evidence type="ECO:0000256" key="5">
    <source>
        <dbReference type="ARBA" id="ARBA00022989"/>
    </source>
</evidence>
<dbReference type="EMBL" id="JBHMAF010000086">
    <property type="protein sequence ID" value="MFB9759711.1"/>
    <property type="molecule type" value="Genomic_DNA"/>
</dbReference>
<evidence type="ECO:0000313" key="9">
    <source>
        <dbReference type="Proteomes" id="UP001589609"/>
    </source>
</evidence>
<name>A0ABV5WHV4_9BACI</name>
<evidence type="ECO:0000256" key="4">
    <source>
        <dbReference type="ARBA" id="ARBA00022692"/>
    </source>
</evidence>
<comment type="subcellular location">
    <subcellularLocation>
        <location evidence="1">Cell membrane</location>
        <topology evidence="1">Multi-pass membrane protein</topology>
    </subcellularLocation>
</comment>
<sequence>MSLFVNFLMYAAVGVVLLFVGLLLFEVTTKTKEFHLIGKGNQAAAMSIGGKLLGLSFVLGSAIANSVSITDMLLWGSIGIVAQIVCFYLAELVTIRFSIHQAVEEDNRAVGLMLLLLSLSVGWLLAQCLTY</sequence>
<keyword evidence="9" id="KW-1185">Reference proteome</keyword>
<feature type="transmembrane region" description="Helical" evidence="7">
    <location>
        <begin position="6"/>
        <end position="27"/>
    </location>
</feature>
<evidence type="ECO:0000256" key="1">
    <source>
        <dbReference type="ARBA" id="ARBA00004651"/>
    </source>
</evidence>
<dbReference type="PANTHER" id="PTHR40043:SF1">
    <property type="entry name" value="UPF0719 INNER MEMBRANE PROTEIN YJFL"/>
    <property type="match status" value="1"/>
</dbReference>
<dbReference type="InterPro" id="IPR007140">
    <property type="entry name" value="DUF350"/>
</dbReference>
<evidence type="ECO:0000256" key="6">
    <source>
        <dbReference type="ARBA" id="ARBA00023136"/>
    </source>
</evidence>
<dbReference type="PANTHER" id="PTHR40043">
    <property type="entry name" value="UPF0719 INNER MEMBRANE PROTEIN YJFL"/>
    <property type="match status" value="1"/>
</dbReference>
<dbReference type="RefSeq" id="WP_129728019.1">
    <property type="nucleotide sequence ID" value="NZ_JAPCYI010000001.1"/>
</dbReference>
<keyword evidence="3" id="KW-1003">Cell membrane</keyword>